<sequence length="55" mass="6016">MTSNEPVRPATRYQRTRRSLAVSVGGGWDAAPPRVGFAWYVTSGPHYDSCVSLGF</sequence>
<name>A0A5C3NRP6_9APHY</name>
<evidence type="ECO:0000313" key="1">
    <source>
        <dbReference type="EMBL" id="TFK79048.1"/>
    </source>
</evidence>
<dbReference type="Proteomes" id="UP000308197">
    <property type="component" value="Unassembled WGS sequence"/>
</dbReference>
<evidence type="ECO:0000313" key="2">
    <source>
        <dbReference type="Proteomes" id="UP000308197"/>
    </source>
</evidence>
<keyword evidence="2" id="KW-1185">Reference proteome</keyword>
<gene>
    <name evidence="1" type="ORF">K466DRAFT_592593</name>
</gene>
<proteinExistence type="predicted"/>
<accession>A0A5C3NRP6</accession>
<reference evidence="1 2" key="1">
    <citation type="journal article" date="2019" name="Nat. Ecol. Evol.">
        <title>Megaphylogeny resolves global patterns of mushroom evolution.</title>
        <authorList>
            <person name="Varga T."/>
            <person name="Krizsan K."/>
            <person name="Foldi C."/>
            <person name="Dima B."/>
            <person name="Sanchez-Garcia M."/>
            <person name="Sanchez-Ramirez S."/>
            <person name="Szollosi G.J."/>
            <person name="Szarkandi J.G."/>
            <person name="Papp V."/>
            <person name="Albert L."/>
            <person name="Andreopoulos W."/>
            <person name="Angelini C."/>
            <person name="Antonin V."/>
            <person name="Barry K.W."/>
            <person name="Bougher N.L."/>
            <person name="Buchanan P."/>
            <person name="Buyck B."/>
            <person name="Bense V."/>
            <person name="Catcheside P."/>
            <person name="Chovatia M."/>
            <person name="Cooper J."/>
            <person name="Damon W."/>
            <person name="Desjardin D."/>
            <person name="Finy P."/>
            <person name="Geml J."/>
            <person name="Haridas S."/>
            <person name="Hughes K."/>
            <person name="Justo A."/>
            <person name="Karasinski D."/>
            <person name="Kautmanova I."/>
            <person name="Kiss B."/>
            <person name="Kocsube S."/>
            <person name="Kotiranta H."/>
            <person name="LaButti K.M."/>
            <person name="Lechner B.E."/>
            <person name="Liimatainen K."/>
            <person name="Lipzen A."/>
            <person name="Lukacs Z."/>
            <person name="Mihaltcheva S."/>
            <person name="Morgado L.N."/>
            <person name="Niskanen T."/>
            <person name="Noordeloos M.E."/>
            <person name="Ohm R.A."/>
            <person name="Ortiz-Santana B."/>
            <person name="Ovrebo C."/>
            <person name="Racz N."/>
            <person name="Riley R."/>
            <person name="Savchenko A."/>
            <person name="Shiryaev A."/>
            <person name="Soop K."/>
            <person name="Spirin V."/>
            <person name="Szebenyi C."/>
            <person name="Tomsovsky M."/>
            <person name="Tulloss R.E."/>
            <person name="Uehling J."/>
            <person name="Grigoriev I.V."/>
            <person name="Vagvolgyi C."/>
            <person name="Papp T."/>
            <person name="Martin F.M."/>
            <person name="Miettinen O."/>
            <person name="Hibbett D.S."/>
            <person name="Nagy L.G."/>
        </authorList>
    </citation>
    <scope>NUCLEOTIDE SEQUENCE [LARGE SCALE GENOMIC DNA]</scope>
    <source>
        <strain evidence="1 2">HHB13444</strain>
    </source>
</reference>
<protein>
    <submittedName>
        <fullName evidence="1">Uncharacterized protein</fullName>
    </submittedName>
</protein>
<dbReference type="AlphaFoldDB" id="A0A5C3NRP6"/>
<dbReference type="EMBL" id="ML212192">
    <property type="protein sequence ID" value="TFK79048.1"/>
    <property type="molecule type" value="Genomic_DNA"/>
</dbReference>
<dbReference type="InParanoid" id="A0A5C3NRP6"/>
<organism evidence="1 2">
    <name type="scientific">Polyporus arcularius HHB13444</name>
    <dbReference type="NCBI Taxonomy" id="1314778"/>
    <lineage>
        <taxon>Eukaryota</taxon>
        <taxon>Fungi</taxon>
        <taxon>Dikarya</taxon>
        <taxon>Basidiomycota</taxon>
        <taxon>Agaricomycotina</taxon>
        <taxon>Agaricomycetes</taxon>
        <taxon>Polyporales</taxon>
        <taxon>Polyporaceae</taxon>
        <taxon>Polyporus</taxon>
    </lineage>
</organism>